<protein>
    <submittedName>
        <fullName evidence="2">Uncharacterized vancomycin resistance protein</fullName>
    </submittedName>
</protein>
<dbReference type="EMBL" id="LT906470">
    <property type="protein sequence ID" value="SNV65108.1"/>
    <property type="molecule type" value="Genomic_DNA"/>
</dbReference>
<reference evidence="2 3" key="1">
    <citation type="submission" date="2017-06" db="EMBL/GenBank/DDBJ databases">
        <authorList>
            <consortium name="Pathogen Informatics"/>
        </authorList>
    </citation>
    <scope>NUCLEOTIDE SEQUENCE [LARGE SCALE GENOMIC DNA]</scope>
    <source>
        <strain evidence="2 3">NCTC12018</strain>
    </source>
</reference>
<gene>
    <name evidence="2" type="ORF">SAMEA44547418_00955</name>
</gene>
<name>A0A239Z3K8_9FIRM</name>
<evidence type="ECO:0000259" key="1">
    <source>
        <dbReference type="Pfam" id="PF12229"/>
    </source>
</evidence>
<dbReference type="SUPFAM" id="SSF143985">
    <property type="entry name" value="L,D-transpeptidase pre-catalytic domain-like"/>
    <property type="match status" value="1"/>
</dbReference>
<accession>A0A239Z3K8</accession>
<dbReference type="PANTHER" id="PTHR35788">
    <property type="entry name" value="EXPORTED PROTEIN-RELATED"/>
    <property type="match status" value="1"/>
</dbReference>
<dbReference type="Pfam" id="PF04294">
    <property type="entry name" value="VanW"/>
    <property type="match status" value="1"/>
</dbReference>
<dbReference type="Proteomes" id="UP000214973">
    <property type="component" value="Chromosome 1"/>
</dbReference>
<dbReference type="InterPro" id="IPR007391">
    <property type="entry name" value="Vancomycin_resist_VanW"/>
</dbReference>
<feature type="domain" description="YoaR-like putative peptidoglycan binding" evidence="1">
    <location>
        <begin position="74"/>
        <end position="182"/>
    </location>
</feature>
<dbReference type="AlphaFoldDB" id="A0A239Z3K8"/>
<dbReference type="RefSeq" id="WP_095065924.1">
    <property type="nucleotide sequence ID" value="NZ_LT906470.1"/>
</dbReference>
<dbReference type="InterPro" id="IPR052913">
    <property type="entry name" value="Glycopeptide_resist_protein"/>
</dbReference>
<dbReference type="InterPro" id="IPR038054">
    <property type="entry name" value="LD_TPept-like_central_sf"/>
</dbReference>
<evidence type="ECO:0000313" key="3">
    <source>
        <dbReference type="Proteomes" id="UP000214973"/>
    </source>
</evidence>
<organism evidence="2 3">
    <name type="scientific">Veillonella rodentium</name>
    <dbReference type="NCBI Taxonomy" id="248315"/>
    <lineage>
        <taxon>Bacteria</taxon>
        <taxon>Bacillati</taxon>
        <taxon>Bacillota</taxon>
        <taxon>Negativicutes</taxon>
        <taxon>Veillonellales</taxon>
        <taxon>Veillonellaceae</taxon>
        <taxon>Veillonella</taxon>
    </lineage>
</organism>
<dbReference type="PANTHER" id="PTHR35788:SF1">
    <property type="entry name" value="EXPORTED PROTEIN"/>
    <property type="match status" value="1"/>
</dbReference>
<sequence length="440" mass="48971">MNRKYLLLCAIILTINTSGCTYIPTEHVSYGVYYNDMNLSNTPKDELKNRITELFNATSHTVTIDIGQTSKQASYNDLGINVDTETLVKAISTYGYEDDLWTLINHRFHALYYGQHFEIQYKLDEVKSRTYLSELAKTIDTPGHDAYLSVEGGQVVMHPGKEGKRIDIDATLQQIKDNIAAGNTITHIDMVYTTKNTIKVTDQDIKPLTAVLASYTTNYDANNTSRTHNIQLASDKINGTLLKPGEVFSFNKIVGERTPEAGYDDAPVMINGKLVPGVGGGICQVSSTIFNTALLSGMTIVERTPHFEPVGYIPAGRDATVAWCYLDFQFKNPYQQSVYIISVIGRGTLTIYIIGTPQDKPKDVSIYVGDRKEIPNKTINKVDPSIKENQTQEGHIGLSMNTYRQITYGNGVSQTDVYESVYDPVDTIITTRSAQSVKKH</sequence>
<evidence type="ECO:0000313" key="2">
    <source>
        <dbReference type="EMBL" id="SNV65108.1"/>
    </source>
</evidence>
<dbReference type="InterPro" id="IPR022029">
    <property type="entry name" value="YoaR-like_PG-bd"/>
</dbReference>
<dbReference type="KEGG" id="vrm:44547418_00955"/>
<dbReference type="Gene3D" id="3.10.20.800">
    <property type="match status" value="1"/>
</dbReference>
<keyword evidence="3" id="KW-1185">Reference proteome</keyword>
<dbReference type="Pfam" id="PF12229">
    <property type="entry name" value="PG_binding_4"/>
    <property type="match status" value="1"/>
</dbReference>
<proteinExistence type="predicted"/>